<feature type="transmembrane region" description="Helical" evidence="7">
    <location>
        <begin position="279"/>
        <end position="300"/>
    </location>
</feature>
<dbReference type="RefSeq" id="WP_192591538.1">
    <property type="nucleotide sequence ID" value="NZ_JADBEE010000001.1"/>
</dbReference>
<comment type="subcellular location">
    <subcellularLocation>
        <location evidence="1 7">Cell membrane</location>
        <topology evidence="1 7">Multi-pass membrane protein</topology>
    </subcellularLocation>
</comment>
<gene>
    <name evidence="10" type="ORF">H4W26_001588</name>
</gene>
<evidence type="ECO:0000256" key="7">
    <source>
        <dbReference type="RuleBase" id="RU363032"/>
    </source>
</evidence>
<proteinExistence type="inferred from homology"/>
<sequence>MTHTTSSEPATPDAKTQKAITPETAGGDRGNIKQNKVRRTGAPGEKLNILGGIGGWLWLAVIILPIYYIVITSFRTSEDLRANNQLLPSTNPTIAPFIKVLENDFLHYFTNSLIVTLSTVAVVLSASVMAAYYITRSTTLGGKRLFQIILLGIAIPVQATIIPVYYLIQQLGLYDTLWALILPQIAFAIPLSVLIIVNFVRDIPAELFESMKVDGAGEWRILTSLVLPMAKPALMTVGIYQALQVWNSFLFPLVLTQSSEVRVLPLSLWEYSGQFGIDVPATLAAVVLSALPLLIAYIFARRHIVAGLTAGFGK</sequence>
<evidence type="ECO:0000256" key="3">
    <source>
        <dbReference type="ARBA" id="ARBA00022475"/>
    </source>
</evidence>
<keyword evidence="6 7" id="KW-0472">Membrane</keyword>
<dbReference type="EMBL" id="JADBEE010000001">
    <property type="protein sequence ID" value="MBE1514833.1"/>
    <property type="molecule type" value="Genomic_DNA"/>
</dbReference>
<feature type="transmembrane region" description="Helical" evidence="7">
    <location>
        <begin position="113"/>
        <end position="133"/>
    </location>
</feature>
<dbReference type="SUPFAM" id="SSF161098">
    <property type="entry name" value="MetI-like"/>
    <property type="match status" value="1"/>
</dbReference>
<dbReference type="CDD" id="cd06261">
    <property type="entry name" value="TM_PBP2"/>
    <property type="match status" value="1"/>
</dbReference>
<accession>A0ABR9J765</accession>
<feature type="domain" description="ABC transmembrane type-1" evidence="9">
    <location>
        <begin position="109"/>
        <end position="300"/>
    </location>
</feature>
<dbReference type="InterPro" id="IPR000515">
    <property type="entry name" value="MetI-like"/>
</dbReference>
<keyword evidence="4 7" id="KW-0812">Transmembrane</keyword>
<evidence type="ECO:0000256" key="1">
    <source>
        <dbReference type="ARBA" id="ARBA00004651"/>
    </source>
</evidence>
<evidence type="ECO:0000256" key="6">
    <source>
        <dbReference type="ARBA" id="ARBA00023136"/>
    </source>
</evidence>
<keyword evidence="11" id="KW-1185">Reference proteome</keyword>
<evidence type="ECO:0000313" key="10">
    <source>
        <dbReference type="EMBL" id="MBE1514833.1"/>
    </source>
</evidence>
<reference evidence="10 11" key="1">
    <citation type="submission" date="2020-10" db="EMBL/GenBank/DDBJ databases">
        <title>Sequencing the genomes of 1000 actinobacteria strains.</title>
        <authorList>
            <person name="Klenk H.-P."/>
        </authorList>
    </citation>
    <scope>NUCLEOTIDE SEQUENCE [LARGE SCALE GENOMIC DNA]</scope>
    <source>
        <strain evidence="10 11">DSM 15474</strain>
    </source>
</reference>
<evidence type="ECO:0000259" key="9">
    <source>
        <dbReference type="PROSITE" id="PS50928"/>
    </source>
</evidence>
<dbReference type="Pfam" id="PF00528">
    <property type="entry name" value="BPD_transp_1"/>
    <property type="match status" value="1"/>
</dbReference>
<name>A0ABR9J765_9MICC</name>
<feature type="transmembrane region" description="Helical" evidence="7">
    <location>
        <begin position="47"/>
        <end position="70"/>
    </location>
</feature>
<organism evidence="10 11">
    <name type="scientific">Nesterenkonia halotolerans</name>
    <dbReference type="NCBI Taxonomy" id="225325"/>
    <lineage>
        <taxon>Bacteria</taxon>
        <taxon>Bacillati</taxon>
        <taxon>Actinomycetota</taxon>
        <taxon>Actinomycetes</taxon>
        <taxon>Micrococcales</taxon>
        <taxon>Micrococcaceae</taxon>
        <taxon>Nesterenkonia</taxon>
    </lineage>
</organism>
<keyword evidence="3" id="KW-1003">Cell membrane</keyword>
<dbReference type="PANTHER" id="PTHR43744:SF12">
    <property type="entry name" value="ABC TRANSPORTER PERMEASE PROTEIN MG189-RELATED"/>
    <property type="match status" value="1"/>
</dbReference>
<feature type="region of interest" description="Disordered" evidence="8">
    <location>
        <begin position="1"/>
        <end position="38"/>
    </location>
</feature>
<evidence type="ECO:0000256" key="4">
    <source>
        <dbReference type="ARBA" id="ARBA00022692"/>
    </source>
</evidence>
<protein>
    <submittedName>
        <fullName evidence="10">Raffinose/stachyose/melibiose transport system permease protein</fullName>
    </submittedName>
</protein>
<feature type="transmembrane region" description="Helical" evidence="7">
    <location>
        <begin position="221"/>
        <end position="243"/>
    </location>
</feature>
<keyword evidence="2 7" id="KW-0813">Transport</keyword>
<keyword evidence="5 7" id="KW-1133">Transmembrane helix</keyword>
<feature type="transmembrane region" description="Helical" evidence="7">
    <location>
        <begin position="180"/>
        <end position="200"/>
    </location>
</feature>
<dbReference type="PROSITE" id="PS50928">
    <property type="entry name" value="ABC_TM1"/>
    <property type="match status" value="1"/>
</dbReference>
<evidence type="ECO:0000313" key="11">
    <source>
        <dbReference type="Proteomes" id="UP000636579"/>
    </source>
</evidence>
<evidence type="ECO:0000256" key="2">
    <source>
        <dbReference type="ARBA" id="ARBA00022448"/>
    </source>
</evidence>
<comment type="caution">
    <text evidence="10">The sequence shown here is derived from an EMBL/GenBank/DDBJ whole genome shotgun (WGS) entry which is preliminary data.</text>
</comment>
<evidence type="ECO:0000256" key="5">
    <source>
        <dbReference type="ARBA" id="ARBA00022989"/>
    </source>
</evidence>
<dbReference type="Gene3D" id="1.10.3720.10">
    <property type="entry name" value="MetI-like"/>
    <property type="match status" value="1"/>
</dbReference>
<dbReference type="PANTHER" id="PTHR43744">
    <property type="entry name" value="ABC TRANSPORTER PERMEASE PROTEIN MG189-RELATED-RELATED"/>
    <property type="match status" value="1"/>
</dbReference>
<comment type="similarity">
    <text evidence="7">Belongs to the binding-protein-dependent transport system permease family.</text>
</comment>
<dbReference type="InterPro" id="IPR035906">
    <property type="entry name" value="MetI-like_sf"/>
</dbReference>
<dbReference type="Proteomes" id="UP000636579">
    <property type="component" value="Unassembled WGS sequence"/>
</dbReference>
<evidence type="ECO:0000256" key="8">
    <source>
        <dbReference type="SAM" id="MobiDB-lite"/>
    </source>
</evidence>
<feature type="transmembrane region" description="Helical" evidence="7">
    <location>
        <begin position="145"/>
        <end position="168"/>
    </location>
</feature>